<dbReference type="PANTHER" id="PTHR47326:SF1">
    <property type="entry name" value="HTH PSQ-TYPE DOMAIN-CONTAINING PROTEIN"/>
    <property type="match status" value="1"/>
</dbReference>
<dbReference type="InterPro" id="IPR036397">
    <property type="entry name" value="RNaseH_sf"/>
</dbReference>
<dbReference type="PANTHER" id="PTHR47326">
    <property type="entry name" value="TRANSPOSABLE ELEMENT TC3 TRANSPOSASE-LIKE PROTEIN"/>
    <property type="match status" value="1"/>
</dbReference>
<dbReference type="GO" id="GO:0003676">
    <property type="term" value="F:nucleic acid binding"/>
    <property type="evidence" value="ECO:0007669"/>
    <property type="project" value="InterPro"/>
</dbReference>
<dbReference type="Gene3D" id="3.30.420.10">
    <property type="entry name" value="Ribonuclease H-like superfamily/Ribonuclease H"/>
    <property type="match status" value="1"/>
</dbReference>
<proteinExistence type="predicted"/>
<sequence length="305" mass="34570">MFTRSSVASKVILSNDNSEQLLRKFWTLKGLRKGPLTAKNLRLMVTKFEETGSLNVRSGRGKKPVSAEAIEKVALQVEEDKSSNLLASTSVRRVAEALDLPRSTVQKIMRNILRYYPYKLQFVQELLPHDFETRHLFSLQFLARLEIDPEWSCNIPCTDEGHFHLDGSVNTHNCRIWETDNPHSTLRAPLHSPKVTVWCGFSASFILGPYFFEELGPGDPVTCSITGQRYASLLRNKIILDLQARQCVSRIICMQDGAPPHITRCVKDVLKHHLTEERVISRQFVICGLPDRLTSIHAIFGFGAI</sequence>
<organism evidence="1 2">
    <name type="scientific">Trichonephila clavipes</name>
    <name type="common">Golden silk orbweaver</name>
    <name type="synonym">Nephila clavipes</name>
    <dbReference type="NCBI Taxonomy" id="2585209"/>
    <lineage>
        <taxon>Eukaryota</taxon>
        <taxon>Metazoa</taxon>
        <taxon>Ecdysozoa</taxon>
        <taxon>Arthropoda</taxon>
        <taxon>Chelicerata</taxon>
        <taxon>Arachnida</taxon>
        <taxon>Araneae</taxon>
        <taxon>Araneomorphae</taxon>
        <taxon>Entelegynae</taxon>
        <taxon>Araneoidea</taxon>
        <taxon>Nephilidae</taxon>
        <taxon>Trichonephila</taxon>
    </lineage>
</organism>
<dbReference type="EMBL" id="BMAU01021245">
    <property type="protein sequence ID" value="GFY04661.1"/>
    <property type="molecule type" value="Genomic_DNA"/>
</dbReference>
<dbReference type="AlphaFoldDB" id="A0A8X6S1F5"/>
<gene>
    <name evidence="1" type="primary">NCL1_22309</name>
    <name evidence="1" type="ORF">TNCV_419171</name>
</gene>
<name>A0A8X6S1F5_TRICX</name>
<reference evidence="1" key="1">
    <citation type="submission" date="2020-08" db="EMBL/GenBank/DDBJ databases">
        <title>Multicomponent nature underlies the extraordinary mechanical properties of spider dragline silk.</title>
        <authorList>
            <person name="Kono N."/>
            <person name="Nakamura H."/>
            <person name="Mori M."/>
            <person name="Yoshida Y."/>
            <person name="Ohtoshi R."/>
            <person name="Malay A.D."/>
            <person name="Moran D.A.P."/>
            <person name="Tomita M."/>
            <person name="Numata K."/>
            <person name="Arakawa K."/>
        </authorList>
    </citation>
    <scope>NUCLEOTIDE SEQUENCE</scope>
</reference>
<dbReference type="Proteomes" id="UP000887159">
    <property type="component" value="Unassembled WGS sequence"/>
</dbReference>
<accession>A0A8X6S1F5</accession>
<protein>
    <recommendedName>
        <fullName evidence="3">DUF4817 domain-containing protein</fullName>
    </recommendedName>
</protein>
<keyword evidence="2" id="KW-1185">Reference proteome</keyword>
<evidence type="ECO:0008006" key="3">
    <source>
        <dbReference type="Google" id="ProtNLM"/>
    </source>
</evidence>
<comment type="caution">
    <text evidence="1">The sequence shown here is derived from an EMBL/GenBank/DDBJ whole genome shotgun (WGS) entry which is preliminary data.</text>
</comment>
<evidence type="ECO:0000313" key="1">
    <source>
        <dbReference type="EMBL" id="GFY04661.1"/>
    </source>
</evidence>
<evidence type="ECO:0000313" key="2">
    <source>
        <dbReference type="Proteomes" id="UP000887159"/>
    </source>
</evidence>